<dbReference type="RefSeq" id="WP_220104040.1">
    <property type="nucleotide sequence ID" value="NZ_JAHZSS010000010.1"/>
</dbReference>
<dbReference type="Pfam" id="PF18796">
    <property type="entry name" value="LPD1"/>
    <property type="match status" value="1"/>
</dbReference>
<evidence type="ECO:0000313" key="2">
    <source>
        <dbReference type="EMBL" id="MBW8191357.1"/>
    </source>
</evidence>
<protein>
    <recommendedName>
        <fullName evidence="1">Large polyvalent protein-associated domain-containing protein</fullName>
    </recommendedName>
</protein>
<proteinExistence type="predicted"/>
<organism evidence="2 3">
    <name type="scientific">Neiella holothuriorum</name>
    <dbReference type="NCBI Taxonomy" id="2870530"/>
    <lineage>
        <taxon>Bacteria</taxon>
        <taxon>Pseudomonadati</taxon>
        <taxon>Pseudomonadota</taxon>
        <taxon>Gammaproteobacteria</taxon>
        <taxon>Alteromonadales</taxon>
        <taxon>Echinimonadaceae</taxon>
        <taxon>Neiella</taxon>
    </lineage>
</organism>
<evidence type="ECO:0000313" key="3">
    <source>
        <dbReference type="Proteomes" id="UP001166251"/>
    </source>
</evidence>
<reference evidence="2" key="1">
    <citation type="submission" date="2021-07" db="EMBL/GenBank/DDBJ databases">
        <title>Neiella marina sp. nov., isolated from the intestinal content of sea cucumber Apostichopus japonicus.</title>
        <authorList>
            <person name="Bai X."/>
        </authorList>
    </citation>
    <scope>NUCLEOTIDE SEQUENCE</scope>
    <source>
        <strain evidence="2">126</strain>
    </source>
</reference>
<sequence length="505" mass="57568">MLHDVGEHLPLAKKFLNKSEAHASDDSATEDSKITLSALWPEPKWQSMHYEGYDTDVIVKLYCIYHGLNKKPHSASGIRWAGESITVNMWQDAYADAVRWIRAACENTYDLHTLKHSKAAFDEAFQDASKQNTYRTYAAGKKTRKSFYHPFHPQGPIAQLEKLLPHLDFPLSINPKRIKLFPIKVRYKNPERAVYKLCKVNQKSVSWTEGDDQSDYINEFETYDAAVEALLAHHGEEFAVNVVDERQAVVNPKKSLDGIQGVVDDYEDVEPTRLMSDYGFRGVQFGNYLSQHERQSFVNNCFDSLRILSDLLNIPNHWIGGRKLGLAFGARGHGGASAHYELDLHIINLTRFNGAGCIAHELFHSFDARMCQQWTGHDGLLSALICKGVTLNVAPQHQERYQAFEQLVRACTDTRSDYVKNAQSLSGQKHGKSYWSAPEELCARAFEAYVQDNLLLFGERQQWLAYRALEQDYPTNGKHPYPIGIERKKLNQLLDESLSTIFHQC</sequence>
<dbReference type="InterPro" id="IPR041047">
    <property type="entry name" value="LPD1"/>
</dbReference>
<comment type="caution">
    <text evidence="2">The sequence shown here is derived from an EMBL/GenBank/DDBJ whole genome shotgun (WGS) entry which is preliminary data.</text>
</comment>
<keyword evidence="3" id="KW-1185">Reference proteome</keyword>
<gene>
    <name evidence="2" type="ORF">K0504_09935</name>
</gene>
<dbReference type="Proteomes" id="UP001166251">
    <property type="component" value="Unassembled WGS sequence"/>
</dbReference>
<dbReference type="EMBL" id="JAHZSS010000010">
    <property type="protein sequence ID" value="MBW8191357.1"/>
    <property type="molecule type" value="Genomic_DNA"/>
</dbReference>
<accession>A0ABS7EG95</accession>
<evidence type="ECO:0000259" key="1">
    <source>
        <dbReference type="Pfam" id="PF18796"/>
    </source>
</evidence>
<name>A0ABS7EG95_9GAMM</name>
<feature type="domain" description="Large polyvalent protein-associated" evidence="1">
    <location>
        <begin position="428"/>
        <end position="501"/>
    </location>
</feature>